<evidence type="ECO:0000313" key="3">
    <source>
        <dbReference type="Proteomes" id="UP000615760"/>
    </source>
</evidence>
<evidence type="ECO:0008006" key="4">
    <source>
        <dbReference type="Google" id="ProtNLM"/>
    </source>
</evidence>
<organism evidence="2 3">
    <name type="scientific">Flavobacterium suaedae</name>
    <dbReference type="NCBI Taxonomy" id="1767027"/>
    <lineage>
        <taxon>Bacteria</taxon>
        <taxon>Pseudomonadati</taxon>
        <taxon>Bacteroidota</taxon>
        <taxon>Flavobacteriia</taxon>
        <taxon>Flavobacteriales</taxon>
        <taxon>Flavobacteriaceae</taxon>
        <taxon>Flavobacterium</taxon>
    </lineage>
</organism>
<comment type="caution">
    <text evidence="2">The sequence shown here is derived from an EMBL/GenBank/DDBJ whole genome shotgun (WGS) entry which is preliminary data.</text>
</comment>
<evidence type="ECO:0000313" key="2">
    <source>
        <dbReference type="EMBL" id="GGB76845.1"/>
    </source>
</evidence>
<sequence length="794" mass="86169">MGKNYIIKKILSIAFLLIVLCTNNVFAQIHNNGSLYISDNAEMYIASGNISFGSSSDITTSRTASTNGKLSIGENVAFDSASLTSNVDGYIKMYGTTDKLLPTAQLTTYAPVKVAPGTGSSFEVAYYEASPVSAFGSDVQSPILQVSATQYWDISSSSGDAVISVGWNSSNNAELVSTFVLSSDLSELTIVGWNGSQWIEIPSQVDTTNLFSGTGTTLVSGSISTNEAVDTSTYRYFTLGVRDDCAPIITSSGNTKTWDGSAWSPSEPTLEDPVVINGPFSGTLQCNSIVLNNDLTLVDDDYLEIVRGASGTGTVYMSSNAALVQRDASADAPTVEITKTTRTIRKVNDYVYWGTPIEGDFKTQMSTASAQGYDTDGAFDAYYNWVAGSSPSNSGFGWQVMSSTETGIGFLSRVKDQIPFVTDGSFSGKIDVTLTGVANNGDVTVSVAQNGACTTCGSSYNLLANPYPSAINAALFLRTNTNLDGAIYIWSKSETGENTQADYAVWNLAGSVNTSPVTYSIDGKIPSAQGFMVRALNNGDVTFTNCMRLVEDNNNFFRMSNDLPDVADKYKLNLYNNEDVFSQILIAYTPEATMEYDRLFDAGRNSVSSTQFYSVFEGDGRKLAINSRPEFEITDQVQLGISKTNADQANYTIALDERNGIFAGEEVIVYLYDQQEEVYHNLNLSPYNFTVFGNLTNDRFKIVYENQALQNDDFINHKNTAVITNGTLKVTASTTIQDIEVYDLTGRLIATYYNVGKTELSEAFNHQEAVYIAKIKLSNGMVTSVKLVNTKQQQ</sequence>
<protein>
    <recommendedName>
        <fullName evidence="4">T9SS type A sorting domain-containing protein</fullName>
    </recommendedName>
</protein>
<dbReference type="EMBL" id="BMJE01000003">
    <property type="protein sequence ID" value="GGB76845.1"/>
    <property type="molecule type" value="Genomic_DNA"/>
</dbReference>
<feature type="signal peptide" evidence="1">
    <location>
        <begin position="1"/>
        <end position="27"/>
    </location>
</feature>
<gene>
    <name evidence="2" type="ORF">GCM10007424_16100</name>
</gene>
<keyword evidence="3" id="KW-1185">Reference proteome</keyword>
<accession>A0ABQ1JXR1</accession>
<name>A0ABQ1JXR1_9FLAO</name>
<keyword evidence="1" id="KW-0732">Signal</keyword>
<reference evidence="3" key="1">
    <citation type="journal article" date="2019" name="Int. J. Syst. Evol. Microbiol.">
        <title>The Global Catalogue of Microorganisms (GCM) 10K type strain sequencing project: providing services to taxonomists for standard genome sequencing and annotation.</title>
        <authorList>
            <consortium name="The Broad Institute Genomics Platform"/>
            <consortium name="The Broad Institute Genome Sequencing Center for Infectious Disease"/>
            <person name="Wu L."/>
            <person name="Ma J."/>
        </authorList>
    </citation>
    <scope>NUCLEOTIDE SEQUENCE [LARGE SCALE GENOMIC DNA]</scope>
    <source>
        <strain evidence="3">CGMCC 1.15461</strain>
    </source>
</reference>
<evidence type="ECO:0000256" key="1">
    <source>
        <dbReference type="SAM" id="SignalP"/>
    </source>
</evidence>
<dbReference type="RefSeq" id="WP_188620743.1">
    <property type="nucleotide sequence ID" value="NZ_BMJE01000003.1"/>
</dbReference>
<feature type="chain" id="PRO_5046733537" description="T9SS type A sorting domain-containing protein" evidence="1">
    <location>
        <begin position="28"/>
        <end position="794"/>
    </location>
</feature>
<proteinExistence type="predicted"/>
<dbReference type="Proteomes" id="UP000615760">
    <property type="component" value="Unassembled WGS sequence"/>
</dbReference>